<protein>
    <submittedName>
        <fullName evidence="2">Uncharacterized protein</fullName>
    </submittedName>
</protein>
<reference evidence="2" key="1">
    <citation type="journal article" date="2020" name="Nature">
        <title>Giant virus diversity and host interactions through global metagenomics.</title>
        <authorList>
            <person name="Schulz F."/>
            <person name="Roux S."/>
            <person name="Paez-Espino D."/>
            <person name="Jungbluth S."/>
            <person name="Walsh D.A."/>
            <person name="Denef V.J."/>
            <person name="McMahon K.D."/>
            <person name="Konstantinidis K.T."/>
            <person name="Eloe-Fadrosh E.A."/>
            <person name="Kyrpides N.C."/>
            <person name="Woyke T."/>
        </authorList>
    </citation>
    <scope>NUCLEOTIDE SEQUENCE</scope>
    <source>
        <strain evidence="2">GVMAG-M-3300025860-20</strain>
    </source>
</reference>
<name>A0A6C0J7P6_9ZZZZ</name>
<organism evidence="2">
    <name type="scientific">viral metagenome</name>
    <dbReference type="NCBI Taxonomy" id="1070528"/>
    <lineage>
        <taxon>unclassified sequences</taxon>
        <taxon>metagenomes</taxon>
        <taxon>organismal metagenomes</taxon>
    </lineage>
</organism>
<proteinExistence type="predicted"/>
<dbReference type="Pfam" id="PF19063">
    <property type="entry name" value="DUF5759"/>
    <property type="match status" value="1"/>
</dbReference>
<evidence type="ECO:0000256" key="1">
    <source>
        <dbReference type="SAM" id="MobiDB-lite"/>
    </source>
</evidence>
<feature type="compositionally biased region" description="Basic and acidic residues" evidence="1">
    <location>
        <begin position="157"/>
        <end position="167"/>
    </location>
</feature>
<accession>A0A6C0J7P6</accession>
<feature type="region of interest" description="Disordered" evidence="1">
    <location>
        <begin position="145"/>
        <end position="167"/>
    </location>
</feature>
<dbReference type="AlphaFoldDB" id="A0A6C0J7P6"/>
<evidence type="ECO:0000313" key="2">
    <source>
        <dbReference type="EMBL" id="QHU00746.1"/>
    </source>
</evidence>
<dbReference type="InterPro" id="IPR043977">
    <property type="entry name" value="DUF5759"/>
</dbReference>
<sequence>MDDTFMDLSELVRENKKKEQNYLNYFKKKLKTVHILIKRKNKDGIKYMIYDIPLLEWGVPLFEIAALRNYLFIHLQNNGFYVQVIENGKSLCICWDENVLDLEKFYIGKAEIEKDYRQTIVSNALPEKINRNTMEFRQKKQQEIKEERQKRLKSRQHRFDNLEKHRY</sequence>
<dbReference type="EMBL" id="MN740329">
    <property type="protein sequence ID" value="QHU00746.1"/>
    <property type="molecule type" value="Genomic_DNA"/>
</dbReference>